<evidence type="ECO:0000313" key="12">
    <source>
        <dbReference type="EMBL" id="XCJ15801.1"/>
    </source>
</evidence>
<dbReference type="GO" id="GO:0006782">
    <property type="term" value="P:protoporphyrinogen IX biosynthetic process"/>
    <property type="evidence" value="ECO:0007669"/>
    <property type="project" value="UniProtKB-UniRule"/>
</dbReference>
<dbReference type="EMBL" id="CP159510">
    <property type="protein sequence ID" value="XCJ15801.1"/>
    <property type="molecule type" value="Genomic_DNA"/>
</dbReference>
<dbReference type="Gene3D" id="3.20.20.210">
    <property type="match status" value="1"/>
</dbReference>
<dbReference type="GO" id="GO:0005829">
    <property type="term" value="C:cytosol"/>
    <property type="evidence" value="ECO:0007669"/>
    <property type="project" value="TreeGrafter"/>
</dbReference>
<comment type="function">
    <text evidence="7">Catalyzes the decarboxylation of four acetate groups of uroporphyrinogen-III to yield coproporphyrinogen-III.</text>
</comment>
<evidence type="ECO:0000256" key="4">
    <source>
        <dbReference type="ARBA" id="ARBA00022793"/>
    </source>
</evidence>
<evidence type="ECO:0000256" key="3">
    <source>
        <dbReference type="ARBA" id="ARBA00012288"/>
    </source>
</evidence>
<reference evidence="12" key="1">
    <citation type="submission" date="2024-06" db="EMBL/GenBank/DDBJ databases">
        <authorList>
            <person name="Fan A."/>
            <person name="Zhang F.Y."/>
            <person name="Zhang L."/>
        </authorList>
    </citation>
    <scope>NUCLEOTIDE SEQUENCE</scope>
    <source>
        <strain evidence="12">Y61</strain>
    </source>
</reference>
<dbReference type="GO" id="GO:0004853">
    <property type="term" value="F:uroporphyrinogen decarboxylase activity"/>
    <property type="evidence" value="ECO:0007669"/>
    <property type="project" value="UniProtKB-UniRule"/>
</dbReference>
<feature type="binding site" evidence="7">
    <location>
        <position position="47"/>
    </location>
    <ligand>
        <name>substrate</name>
    </ligand>
</feature>
<feature type="binding site" evidence="7">
    <location>
        <position position="207"/>
    </location>
    <ligand>
        <name>substrate</name>
    </ligand>
</feature>
<evidence type="ECO:0000256" key="9">
    <source>
        <dbReference type="RuleBase" id="RU004169"/>
    </source>
</evidence>
<dbReference type="EC" id="4.1.1.37" evidence="3 7"/>
<sequence>MKPVFHDTFLKACRQEPVSRIPVWYMRQAGRYQAEYRVIRAQHHNFFDLCRDPELCARVTRLPVEHLGVDAAILFSDIMTPLKARGLDVELVEGTGPVIRHPFRRAHDLSSLRTLDPDRDLQYVIETVKLLHSQLSVPLIGFAGAPFTLASYMIEGGPSKNYHLTKGFMYTHPDDWQALMEDLAAMTVSYLKAQIAAGAQAVQVFDSWVGALGAEDYRTFIAPVMRNIFTALRQTDAVTLYFAAGAGHLLKEWDKLPVDVLSFDWRTSPQFIRGMHLSKAVQGNLDPSMLLAPFPLLKERTRQILDVMGCRPGFIFNLGHGLFPEVDEQQLKRLTDFIHQYPIYKERSYEDE</sequence>
<evidence type="ECO:0000256" key="5">
    <source>
        <dbReference type="ARBA" id="ARBA00023239"/>
    </source>
</evidence>
<evidence type="ECO:0000256" key="8">
    <source>
        <dbReference type="RuleBase" id="RU000554"/>
    </source>
</evidence>
<comment type="pathway">
    <text evidence="1 7 8">Porphyrin-containing compound metabolism; protoporphyrin-IX biosynthesis; coproporphyrinogen-III from 5-aminolevulinate: step 4/4.</text>
</comment>
<feature type="binding site" evidence="7">
    <location>
        <position position="320"/>
    </location>
    <ligand>
        <name>substrate</name>
    </ligand>
</feature>
<gene>
    <name evidence="7 12" type="primary">hemE</name>
    <name evidence="12" type="ORF">ABNN70_08675</name>
</gene>
<comment type="similarity">
    <text evidence="2 7 9">Belongs to the uroporphyrinogen decarboxylase family.</text>
</comment>
<feature type="site" description="Transition state stabilizer" evidence="7">
    <location>
        <position position="77"/>
    </location>
</feature>
<feature type="domain" description="Uroporphyrinogen decarboxylase (URO-D)" evidence="11">
    <location>
        <begin position="140"/>
        <end position="156"/>
    </location>
</feature>
<dbReference type="PANTHER" id="PTHR21091">
    <property type="entry name" value="METHYLTETRAHYDROFOLATE:HOMOCYSTEINE METHYLTRANSFERASE RELATED"/>
    <property type="match status" value="1"/>
</dbReference>
<proteinExistence type="inferred from homology"/>
<dbReference type="InterPro" id="IPR006361">
    <property type="entry name" value="Uroporphyrinogen_deCO2ase_HemE"/>
</dbReference>
<dbReference type="PROSITE" id="PS00906">
    <property type="entry name" value="UROD_1"/>
    <property type="match status" value="1"/>
</dbReference>
<dbReference type="InterPro" id="IPR038071">
    <property type="entry name" value="UROD/MetE-like_sf"/>
</dbReference>
<keyword evidence="5 7" id="KW-0456">Lyase</keyword>
<feature type="binding site" evidence="7">
    <location>
        <position position="77"/>
    </location>
    <ligand>
        <name>substrate</name>
    </ligand>
</feature>
<keyword evidence="4 7" id="KW-0210">Decarboxylase</keyword>
<dbReference type="RefSeq" id="WP_129930869.1">
    <property type="nucleotide sequence ID" value="NZ_CP159510.1"/>
</dbReference>
<dbReference type="SUPFAM" id="SSF51726">
    <property type="entry name" value="UROD/MetE-like"/>
    <property type="match status" value="1"/>
</dbReference>
<keyword evidence="6 7" id="KW-0627">Porphyrin biosynthesis</keyword>
<dbReference type="CDD" id="cd00717">
    <property type="entry name" value="URO-D"/>
    <property type="match status" value="1"/>
</dbReference>
<accession>A0AAU8IC37</accession>
<evidence type="ECO:0000256" key="7">
    <source>
        <dbReference type="HAMAP-Rule" id="MF_00218"/>
    </source>
</evidence>
<evidence type="ECO:0000259" key="11">
    <source>
        <dbReference type="PROSITE" id="PS00907"/>
    </source>
</evidence>
<evidence type="ECO:0000259" key="10">
    <source>
        <dbReference type="PROSITE" id="PS00906"/>
    </source>
</evidence>
<comment type="subunit">
    <text evidence="7">Homodimer.</text>
</comment>
<dbReference type="PANTHER" id="PTHR21091:SF169">
    <property type="entry name" value="UROPORPHYRINOGEN DECARBOXYLASE"/>
    <property type="match status" value="1"/>
</dbReference>
<evidence type="ECO:0000256" key="6">
    <source>
        <dbReference type="ARBA" id="ARBA00023244"/>
    </source>
</evidence>
<name>A0AAU8IC37_9BACL</name>
<dbReference type="NCBIfam" id="TIGR01464">
    <property type="entry name" value="hemE"/>
    <property type="match status" value="1"/>
</dbReference>
<evidence type="ECO:0000256" key="1">
    <source>
        <dbReference type="ARBA" id="ARBA00004804"/>
    </source>
</evidence>
<dbReference type="Pfam" id="PF01208">
    <property type="entry name" value="URO-D"/>
    <property type="match status" value="1"/>
</dbReference>
<dbReference type="AlphaFoldDB" id="A0AAU8IC37"/>
<comment type="catalytic activity">
    <reaction evidence="7 8">
        <text>uroporphyrinogen III + 4 H(+) = coproporphyrinogen III + 4 CO2</text>
        <dbReference type="Rhea" id="RHEA:19865"/>
        <dbReference type="ChEBI" id="CHEBI:15378"/>
        <dbReference type="ChEBI" id="CHEBI:16526"/>
        <dbReference type="ChEBI" id="CHEBI:57308"/>
        <dbReference type="ChEBI" id="CHEBI:57309"/>
        <dbReference type="EC" id="4.1.1.37"/>
    </reaction>
</comment>
<dbReference type="HAMAP" id="MF_00218">
    <property type="entry name" value="URO_D"/>
    <property type="match status" value="1"/>
</dbReference>
<organism evidence="12">
    <name type="scientific">Sporolactobacillus sp. Y61</name>
    <dbReference type="NCBI Taxonomy" id="3160863"/>
    <lineage>
        <taxon>Bacteria</taxon>
        <taxon>Bacillati</taxon>
        <taxon>Bacillota</taxon>
        <taxon>Bacilli</taxon>
        <taxon>Bacillales</taxon>
        <taxon>Sporolactobacillaceae</taxon>
        <taxon>Sporolactobacillus</taxon>
    </lineage>
</organism>
<dbReference type="InterPro" id="IPR000257">
    <property type="entry name" value="Uroporphyrinogen_deCOase"/>
</dbReference>
<comment type="subcellular location">
    <subcellularLocation>
        <location evidence="7">Cytoplasm</location>
    </subcellularLocation>
</comment>
<feature type="binding site" evidence="7">
    <location>
        <begin position="27"/>
        <end position="31"/>
    </location>
    <ligand>
        <name>substrate</name>
    </ligand>
</feature>
<feature type="binding site" evidence="7">
    <location>
        <position position="152"/>
    </location>
    <ligand>
        <name>substrate</name>
    </ligand>
</feature>
<protein>
    <recommendedName>
        <fullName evidence="3 7">Uroporphyrinogen decarboxylase</fullName>
        <shortName evidence="7">UPD</shortName>
        <shortName evidence="7">URO-D</shortName>
        <ecNumber evidence="3 7">4.1.1.37</ecNumber>
    </recommendedName>
</protein>
<keyword evidence="7" id="KW-0963">Cytoplasm</keyword>
<dbReference type="PROSITE" id="PS00907">
    <property type="entry name" value="UROD_2"/>
    <property type="match status" value="1"/>
</dbReference>
<feature type="domain" description="Uroporphyrinogen decarboxylase (URO-D)" evidence="10">
    <location>
        <begin position="22"/>
        <end position="31"/>
    </location>
</feature>
<evidence type="ECO:0000256" key="2">
    <source>
        <dbReference type="ARBA" id="ARBA00009935"/>
    </source>
</evidence>